<protein>
    <submittedName>
        <fullName evidence="11">Amino acid ABC transporter permease</fullName>
    </submittedName>
</protein>
<keyword evidence="5 9" id="KW-0812">Transmembrane</keyword>
<reference evidence="11" key="1">
    <citation type="submission" date="2021-08" db="EMBL/GenBank/DDBJ databases">
        <title>Comparative analyses of Brucepasteria parasyntrophica and Teretinema zuelzerae.</title>
        <authorList>
            <person name="Song Y."/>
            <person name="Brune A."/>
        </authorList>
    </citation>
    <scope>NUCLEOTIDE SEQUENCE</scope>
    <source>
        <strain evidence="11">DSM 1903</strain>
    </source>
</reference>
<sequence length="235" mass="25564">MNRPFDIAFAFSVIPALLPFLAVTLAVTIASAFAGSVLGLAVARMRLSRSPLWKNLAAGYTTVLRCTPSIVLLFLVYYGLPELARSLFGFRIEFWHKGVFVVTAFALIMSASLSEVFRSAWLSVDRGQFEAAVSAGLSPLQAQLRIVLPQAAVSALPNFGNALIILMKEGALAYMVGLIDAMGQGFLVISRNYGGRALETYLALSVLYWGLTVLVERGFLAAERRLGRGRRSVNR</sequence>
<evidence type="ECO:0000256" key="2">
    <source>
        <dbReference type="ARBA" id="ARBA00010072"/>
    </source>
</evidence>
<evidence type="ECO:0000256" key="6">
    <source>
        <dbReference type="ARBA" id="ARBA00022970"/>
    </source>
</evidence>
<keyword evidence="12" id="KW-1185">Reference proteome</keyword>
<evidence type="ECO:0000259" key="10">
    <source>
        <dbReference type="PROSITE" id="PS50928"/>
    </source>
</evidence>
<feature type="domain" description="ABC transmembrane type-1" evidence="10">
    <location>
        <begin position="21"/>
        <end position="219"/>
    </location>
</feature>
<dbReference type="CDD" id="cd06261">
    <property type="entry name" value="TM_PBP2"/>
    <property type="match status" value="1"/>
</dbReference>
<dbReference type="GO" id="GO:0006865">
    <property type="term" value="P:amino acid transport"/>
    <property type="evidence" value="ECO:0007669"/>
    <property type="project" value="UniProtKB-KW"/>
</dbReference>
<evidence type="ECO:0000313" key="12">
    <source>
        <dbReference type="Proteomes" id="UP001198163"/>
    </source>
</evidence>
<accession>A0AAE3EGV7</accession>
<dbReference type="PANTHER" id="PTHR30614:SF0">
    <property type="entry name" value="L-CYSTINE TRANSPORT SYSTEM PERMEASE PROTEIN TCYL"/>
    <property type="match status" value="1"/>
</dbReference>
<feature type="transmembrane region" description="Helical" evidence="9">
    <location>
        <begin position="55"/>
        <end position="78"/>
    </location>
</feature>
<comment type="subcellular location">
    <subcellularLocation>
        <location evidence="1">Cell inner membrane</location>
        <topology evidence="1">Multi-pass membrane protein</topology>
    </subcellularLocation>
    <subcellularLocation>
        <location evidence="9">Cell membrane</location>
        <topology evidence="9">Multi-pass membrane protein</topology>
    </subcellularLocation>
</comment>
<dbReference type="NCBIfam" id="TIGR01726">
    <property type="entry name" value="HEQRo_perm_3TM"/>
    <property type="match status" value="1"/>
</dbReference>
<name>A0AAE3EGV7_9SPIR</name>
<evidence type="ECO:0000256" key="4">
    <source>
        <dbReference type="ARBA" id="ARBA00022475"/>
    </source>
</evidence>
<dbReference type="PROSITE" id="PS50928">
    <property type="entry name" value="ABC_TM1"/>
    <property type="match status" value="1"/>
</dbReference>
<dbReference type="EMBL" id="JAINWA010000001">
    <property type="protein sequence ID" value="MCD1653393.1"/>
    <property type="molecule type" value="Genomic_DNA"/>
</dbReference>
<dbReference type="InterPro" id="IPR000515">
    <property type="entry name" value="MetI-like"/>
</dbReference>
<dbReference type="PANTHER" id="PTHR30614">
    <property type="entry name" value="MEMBRANE COMPONENT OF AMINO ACID ABC TRANSPORTER"/>
    <property type="match status" value="1"/>
</dbReference>
<dbReference type="GO" id="GO:0043190">
    <property type="term" value="C:ATP-binding cassette (ABC) transporter complex"/>
    <property type="evidence" value="ECO:0007669"/>
    <property type="project" value="InterPro"/>
</dbReference>
<feature type="transmembrane region" description="Helical" evidence="9">
    <location>
        <begin position="20"/>
        <end position="43"/>
    </location>
</feature>
<evidence type="ECO:0000256" key="1">
    <source>
        <dbReference type="ARBA" id="ARBA00004429"/>
    </source>
</evidence>
<organism evidence="11 12">
    <name type="scientific">Teretinema zuelzerae</name>
    <dbReference type="NCBI Taxonomy" id="156"/>
    <lineage>
        <taxon>Bacteria</taxon>
        <taxon>Pseudomonadati</taxon>
        <taxon>Spirochaetota</taxon>
        <taxon>Spirochaetia</taxon>
        <taxon>Spirochaetales</taxon>
        <taxon>Treponemataceae</taxon>
        <taxon>Teretinema</taxon>
    </lineage>
</organism>
<evidence type="ECO:0000313" key="11">
    <source>
        <dbReference type="EMBL" id="MCD1653393.1"/>
    </source>
</evidence>
<keyword evidence="6" id="KW-0029">Amino-acid transport</keyword>
<evidence type="ECO:0000256" key="8">
    <source>
        <dbReference type="ARBA" id="ARBA00023136"/>
    </source>
</evidence>
<dbReference type="GO" id="GO:0022857">
    <property type="term" value="F:transmembrane transporter activity"/>
    <property type="evidence" value="ECO:0007669"/>
    <property type="project" value="InterPro"/>
</dbReference>
<evidence type="ECO:0000256" key="9">
    <source>
        <dbReference type="RuleBase" id="RU363032"/>
    </source>
</evidence>
<evidence type="ECO:0000256" key="3">
    <source>
        <dbReference type="ARBA" id="ARBA00022448"/>
    </source>
</evidence>
<keyword evidence="3 9" id="KW-0813">Transport</keyword>
<gene>
    <name evidence="11" type="ORF">K7J14_01605</name>
</gene>
<evidence type="ECO:0000256" key="5">
    <source>
        <dbReference type="ARBA" id="ARBA00022692"/>
    </source>
</evidence>
<keyword evidence="7 9" id="KW-1133">Transmembrane helix</keyword>
<dbReference type="AlphaFoldDB" id="A0AAE3EGV7"/>
<evidence type="ECO:0000256" key="7">
    <source>
        <dbReference type="ARBA" id="ARBA00022989"/>
    </source>
</evidence>
<comment type="caution">
    <text evidence="11">The sequence shown here is derived from an EMBL/GenBank/DDBJ whole genome shotgun (WGS) entry which is preliminary data.</text>
</comment>
<dbReference type="Proteomes" id="UP001198163">
    <property type="component" value="Unassembled WGS sequence"/>
</dbReference>
<feature type="transmembrane region" description="Helical" evidence="9">
    <location>
        <begin position="98"/>
        <end position="117"/>
    </location>
</feature>
<dbReference type="RefSeq" id="WP_230752336.1">
    <property type="nucleotide sequence ID" value="NZ_JAINWA010000001.1"/>
</dbReference>
<dbReference type="InterPro" id="IPR035906">
    <property type="entry name" value="MetI-like_sf"/>
</dbReference>
<feature type="transmembrane region" description="Helical" evidence="9">
    <location>
        <begin position="201"/>
        <end position="222"/>
    </location>
</feature>
<dbReference type="InterPro" id="IPR010065">
    <property type="entry name" value="AA_ABC_transptr_permease_3TM"/>
</dbReference>
<proteinExistence type="inferred from homology"/>
<dbReference type="SUPFAM" id="SSF161098">
    <property type="entry name" value="MetI-like"/>
    <property type="match status" value="1"/>
</dbReference>
<dbReference type="Pfam" id="PF00528">
    <property type="entry name" value="BPD_transp_1"/>
    <property type="match status" value="1"/>
</dbReference>
<feature type="transmembrane region" description="Helical" evidence="9">
    <location>
        <begin position="171"/>
        <end position="189"/>
    </location>
</feature>
<comment type="similarity">
    <text evidence="2">Belongs to the binding-protein-dependent transport system permease family. HisMQ subfamily.</text>
</comment>
<keyword evidence="8 9" id="KW-0472">Membrane</keyword>
<keyword evidence="4" id="KW-1003">Cell membrane</keyword>
<dbReference type="InterPro" id="IPR043429">
    <property type="entry name" value="ArtM/GltK/GlnP/TcyL/YhdX-like"/>
</dbReference>
<dbReference type="Gene3D" id="1.10.3720.10">
    <property type="entry name" value="MetI-like"/>
    <property type="match status" value="1"/>
</dbReference>